<comment type="subcellular location">
    <subcellularLocation>
        <location evidence="1">Nucleus</location>
        <location evidence="1">Nucleolus</location>
    </subcellularLocation>
</comment>
<feature type="region of interest" description="Disordered" evidence="7">
    <location>
        <begin position="129"/>
        <end position="160"/>
    </location>
</feature>
<comment type="similarity">
    <text evidence="2">Belongs to the NOP14 family.</text>
</comment>
<proteinExistence type="inferred from homology"/>
<keyword evidence="4" id="KW-0698">rRNA processing</keyword>
<gene>
    <name evidence="8" type="ORF">VNO78_22260</name>
</gene>
<dbReference type="AlphaFoldDB" id="A0AAN9XIA1"/>
<keyword evidence="3" id="KW-0690">Ribosome biogenesis</keyword>
<reference evidence="8 9" key="1">
    <citation type="submission" date="2024-01" db="EMBL/GenBank/DDBJ databases">
        <title>The genomes of 5 underutilized Papilionoideae crops provide insights into root nodulation and disease resistanc.</title>
        <authorList>
            <person name="Jiang F."/>
        </authorList>
    </citation>
    <scope>NUCLEOTIDE SEQUENCE [LARGE SCALE GENOMIC DNA]</scope>
    <source>
        <strain evidence="8">DUOXIRENSHENG_FW03</strain>
        <tissue evidence="8">Leaves</tissue>
    </source>
</reference>
<evidence type="ECO:0000256" key="6">
    <source>
        <dbReference type="ARBA" id="ARBA00024695"/>
    </source>
</evidence>
<feature type="compositionally biased region" description="Basic residues" evidence="7">
    <location>
        <begin position="17"/>
        <end position="26"/>
    </location>
</feature>
<sequence>MAKSSKRSRSNSSGSNMKKKKKKSKKMGPEGVAMKVKAAATANPFESIRSRRKFEVLGQKRKGEERRMGLARSLAMQKRNHTLLKEYHQSTKSSLFLDRRIGENDHALDEFGKAILRSQRERQLNMKLSKKSKYHLSDGEEDDFEGIDSLGRDDFEDDVLPDDVEAEGDEKLDLVQRSVQIPGERSADDGEENRHKSKKEVMEEIISKSKFYKAQKAKEKEDNEQLVEELDKDFTSLVHSEALLSLTEPNKMNALKALVNKSISNEQSNKDRMSATRIMDNSVEKPDEYDKLVKQMGLEMRARPSDRTKTPEEIAQEEKEHLEQLEEERQKRMVAAEDSSDEDEEDSEKPSEQKPRPISGDDLGDSFSVNEQIVAKKGWVDEILERKDEEDSASEDDDDLGSSEDADEESDEDLEENEKDLSLKDWEQSDDDDIGQDSEDGDEDDSDEDKETDSEDLDGVEGSDAAVPIKTKKDDSVKTVKRAKYSSDAQKLDVGGKQSKDLDIPYIIEAPKTFEELCSLADQYSNFNIILIISRIRKSNPITLAAENRKKMQEIVVVVTAYRGQISVAEVTAYRDRFLLLLLLPIGGRTSVAVVTAYRGQTYVAVVIDQITRAVFYGILLQYFAVLANRKPLNVELLNMLVKPLVEMSTEIPYFAAICARRRLESTRKQFIESIKKSESSSWPSSKTLCLLRLWSMIFPCSDFRHPVMTPVILLMCEYLMRCPILSGRDIAIGSFLCSMLLTVFRQCRKFCPEAIVFLRTLLLATTESKHISDEDHQLYHLMELKTLKPLLCIDDAVNEISPLNFFKIIDMPEDSSFFTSVSFRASVLVAVIETLQGYVNVYEGLSSFPEIFLPILRLLNEIAEQKNMPNALRDKIKDVAELIKLKVDEHHILRRPLQMRKQKPVPIKLLNPKFEENYVKGRDYDPDRERADMRKLKKQLKREAKGAARELRKDNYFLLGVKEKERSLQEKDRTEKYGRAKAFLQEQEHAFKSGQLGKGRKRRR</sequence>
<evidence type="ECO:0000313" key="8">
    <source>
        <dbReference type="EMBL" id="KAK7393697.1"/>
    </source>
</evidence>
<dbReference type="InterPro" id="IPR007276">
    <property type="entry name" value="Nop14"/>
</dbReference>
<feature type="compositionally biased region" description="Basic and acidic residues" evidence="7">
    <location>
        <begin position="282"/>
        <end position="293"/>
    </location>
</feature>
<feature type="region of interest" description="Disordered" evidence="7">
    <location>
        <begin position="179"/>
        <end position="198"/>
    </location>
</feature>
<feature type="compositionally biased region" description="Basic and acidic residues" evidence="7">
    <location>
        <begin position="300"/>
        <end position="335"/>
    </location>
</feature>
<organism evidence="8 9">
    <name type="scientific">Psophocarpus tetragonolobus</name>
    <name type="common">Winged bean</name>
    <name type="synonym">Dolichos tetragonolobus</name>
    <dbReference type="NCBI Taxonomy" id="3891"/>
    <lineage>
        <taxon>Eukaryota</taxon>
        <taxon>Viridiplantae</taxon>
        <taxon>Streptophyta</taxon>
        <taxon>Embryophyta</taxon>
        <taxon>Tracheophyta</taxon>
        <taxon>Spermatophyta</taxon>
        <taxon>Magnoliopsida</taxon>
        <taxon>eudicotyledons</taxon>
        <taxon>Gunneridae</taxon>
        <taxon>Pentapetalae</taxon>
        <taxon>rosids</taxon>
        <taxon>fabids</taxon>
        <taxon>Fabales</taxon>
        <taxon>Fabaceae</taxon>
        <taxon>Papilionoideae</taxon>
        <taxon>50 kb inversion clade</taxon>
        <taxon>NPAAA clade</taxon>
        <taxon>indigoferoid/millettioid clade</taxon>
        <taxon>Phaseoleae</taxon>
        <taxon>Psophocarpus</taxon>
    </lineage>
</organism>
<keyword evidence="5" id="KW-0539">Nucleus</keyword>
<evidence type="ECO:0000256" key="4">
    <source>
        <dbReference type="ARBA" id="ARBA00022552"/>
    </source>
</evidence>
<keyword evidence="9" id="KW-1185">Reference proteome</keyword>
<name>A0AAN9XIA1_PSOTE</name>
<feature type="region of interest" description="Disordered" evidence="7">
    <location>
        <begin position="1"/>
        <end position="35"/>
    </location>
</feature>
<comment type="function">
    <text evidence="6">Involved in nucleolar processing of pre-18S ribosomal RNA. Has a role in the nuclear export of 40S pre-ribosomal subunit to the cytoplasm.</text>
</comment>
<dbReference type="EMBL" id="JAYMYS010000005">
    <property type="protein sequence ID" value="KAK7393697.1"/>
    <property type="molecule type" value="Genomic_DNA"/>
</dbReference>
<protein>
    <recommendedName>
        <fullName evidence="10">Nucleolar protein 14</fullName>
    </recommendedName>
</protein>
<feature type="compositionally biased region" description="Acidic residues" evidence="7">
    <location>
        <begin position="428"/>
        <end position="461"/>
    </location>
</feature>
<evidence type="ECO:0000313" key="9">
    <source>
        <dbReference type="Proteomes" id="UP001386955"/>
    </source>
</evidence>
<feature type="compositionally biased region" description="Acidic residues" evidence="7">
    <location>
        <begin position="338"/>
        <end position="347"/>
    </location>
</feature>
<dbReference type="Proteomes" id="UP001386955">
    <property type="component" value="Unassembled WGS sequence"/>
</dbReference>
<feature type="compositionally biased region" description="Basic and acidic residues" evidence="7">
    <location>
        <begin position="378"/>
        <end position="389"/>
    </location>
</feature>
<feature type="compositionally biased region" description="Acidic residues" evidence="7">
    <location>
        <begin position="390"/>
        <end position="418"/>
    </location>
</feature>
<dbReference type="Pfam" id="PF04147">
    <property type="entry name" value="Nop14"/>
    <property type="match status" value="2"/>
</dbReference>
<dbReference type="GO" id="GO:0030490">
    <property type="term" value="P:maturation of SSU-rRNA"/>
    <property type="evidence" value="ECO:0007669"/>
    <property type="project" value="TreeGrafter"/>
</dbReference>
<dbReference type="GO" id="GO:0030692">
    <property type="term" value="C:Noc4p-Nop14p complex"/>
    <property type="evidence" value="ECO:0007669"/>
    <property type="project" value="TreeGrafter"/>
</dbReference>
<feature type="region of interest" description="Disordered" evidence="7">
    <location>
        <begin position="980"/>
        <end position="1005"/>
    </location>
</feature>
<dbReference type="PANTHER" id="PTHR23183:SF0">
    <property type="entry name" value="NUCLEOLAR PROTEIN 14"/>
    <property type="match status" value="1"/>
</dbReference>
<comment type="caution">
    <text evidence="8">The sequence shown here is derived from an EMBL/GenBank/DDBJ whole genome shotgun (WGS) entry which is preliminary data.</text>
</comment>
<accession>A0AAN9XIA1</accession>
<evidence type="ECO:0000256" key="3">
    <source>
        <dbReference type="ARBA" id="ARBA00022517"/>
    </source>
</evidence>
<dbReference type="GO" id="GO:0032040">
    <property type="term" value="C:small-subunit processome"/>
    <property type="evidence" value="ECO:0007669"/>
    <property type="project" value="InterPro"/>
</dbReference>
<evidence type="ECO:0000256" key="7">
    <source>
        <dbReference type="SAM" id="MobiDB-lite"/>
    </source>
</evidence>
<dbReference type="PANTHER" id="PTHR23183">
    <property type="entry name" value="NOP14"/>
    <property type="match status" value="1"/>
</dbReference>
<evidence type="ECO:0008006" key="10">
    <source>
        <dbReference type="Google" id="ProtNLM"/>
    </source>
</evidence>
<evidence type="ECO:0000256" key="1">
    <source>
        <dbReference type="ARBA" id="ARBA00004604"/>
    </source>
</evidence>
<evidence type="ECO:0000256" key="2">
    <source>
        <dbReference type="ARBA" id="ARBA00007466"/>
    </source>
</evidence>
<feature type="compositionally biased region" description="Basic and acidic residues" evidence="7">
    <location>
        <begin position="185"/>
        <end position="198"/>
    </location>
</feature>
<evidence type="ECO:0000256" key="5">
    <source>
        <dbReference type="ARBA" id="ARBA00023242"/>
    </source>
</evidence>
<feature type="region of interest" description="Disordered" evidence="7">
    <location>
        <begin position="263"/>
        <end position="473"/>
    </location>
</feature>